<dbReference type="InterPro" id="IPR000683">
    <property type="entry name" value="Gfo/Idh/MocA-like_OxRdtase_N"/>
</dbReference>
<name>A0A518ALN8_9BACT</name>
<dbReference type="PANTHER" id="PTHR43818">
    <property type="entry name" value="BCDNA.GH03377"/>
    <property type="match status" value="1"/>
</dbReference>
<evidence type="ECO:0000259" key="1">
    <source>
        <dbReference type="Pfam" id="PF01408"/>
    </source>
</evidence>
<dbReference type="RefSeq" id="WP_145246445.1">
    <property type="nucleotide sequence ID" value="NZ_CP036278.1"/>
</dbReference>
<dbReference type="PANTHER" id="PTHR43818:SF5">
    <property type="entry name" value="OXIDOREDUCTASE FAMILY PROTEIN"/>
    <property type="match status" value="1"/>
</dbReference>
<dbReference type="OrthoDB" id="253515at2"/>
<dbReference type="AlphaFoldDB" id="A0A518ALN8"/>
<accession>A0A518ALN8</accession>
<dbReference type="Gene3D" id="3.40.50.720">
    <property type="entry name" value="NAD(P)-binding Rossmann-like Domain"/>
    <property type="match status" value="1"/>
</dbReference>
<dbReference type="Pfam" id="PF22725">
    <property type="entry name" value="GFO_IDH_MocA_C3"/>
    <property type="match status" value="1"/>
</dbReference>
<evidence type="ECO:0000313" key="3">
    <source>
        <dbReference type="EMBL" id="QDU55604.1"/>
    </source>
</evidence>
<organism evidence="3 4">
    <name type="scientific">Aeoliella mucimassa</name>
    <dbReference type="NCBI Taxonomy" id="2527972"/>
    <lineage>
        <taxon>Bacteria</taxon>
        <taxon>Pseudomonadati</taxon>
        <taxon>Planctomycetota</taxon>
        <taxon>Planctomycetia</taxon>
        <taxon>Pirellulales</taxon>
        <taxon>Lacipirellulaceae</taxon>
        <taxon>Aeoliella</taxon>
    </lineage>
</organism>
<keyword evidence="3" id="KW-0560">Oxidoreductase</keyword>
<proteinExistence type="predicted"/>
<dbReference type="NCBIfam" id="TIGR01409">
    <property type="entry name" value="TAT_signal_seq"/>
    <property type="match status" value="1"/>
</dbReference>
<dbReference type="PROSITE" id="PS51318">
    <property type="entry name" value="TAT"/>
    <property type="match status" value="1"/>
</dbReference>
<dbReference type="GO" id="GO:0016491">
    <property type="term" value="F:oxidoreductase activity"/>
    <property type="evidence" value="ECO:0007669"/>
    <property type="project" value="UniProtKB-KW"/>
</dbReference>
<dbReference type="Proteomes" id="UP000315750">
    <property type="component" value="Chromosome"/>
</dbReference>
<evidence type="ECO:0000313" key="4">
    <source>
        <dbReference type="Proteomes" id="UP000315750"/>
    </source>
</evidence>
<feature type="domain" description="Gfo/Idh/MocA-like oxidoreductase N-terminal" evidence="1">
    <location>
        <begin position="45"/>
        <end position="174"/>
    </location>
</feature>
<dbReference type="InterPro" id="IPR019546">
    <property type="entry name" value="TAT_signal_bac_arc"/>
</dbReference>
<feature type="domain" description="GFO/IDH/MocA-like oxidoreductase" evidence="2">
    <location>
        <begin position="192"/>
        <end position="328"/>
    </location>
</feature>
<dbReference type="KEGG" id="amuc:Pan181_17960"/>
<dbReference type="GO" id="GO:0000166">
    <property type="term" value="F:nucleotide binding"/>
    <property type="evidence" value="ECO:0007669"/>
    <property type="project" value="InterPro"/>
</dbReference>
<dbReference type="Pfam" id="PF01408">
    <property type="entry name" value="GFO_IDH_MocA"/>
    <property type="match status" value="1"/>
</dbReference>
<dbReference type="SUPFAM" id="SSF51735">
    <property type="entry name" value="NAD(P)-binding Rossmann-fold domains"/>
    <property type="match status" value="1"/>
</dbReference>
<gene>
    <name evidence="3" type="primary">pht4</name>
    <name evidence="3" type="ORF">Pan181_17960</name>
</gene>
<dbReference type="InterPro" id="IPR036291">
    <property type="entry name" value="NAD(P)-bd_dom_sf"/>
</dbReference>
<keyword evidence="4" id="KW-1185">Reference proteome</keyword>
<protein>
    <submittedName>
        <fullName evidence="3">4,5-dihydroxyphthalate dehydrogenase</fullName>
        <ecNumber evidence="3">1.-.-.-</ecNumber>
    </submittedName>
</protein>
<dbReference type="SUPFAM" id="SSF55347">
    <property type="entry name" value="Glyceraldehyde-3-phosphate dehydrogenase-like, C-terminal domain"/>
    <property type="match status" value="1"/>
</dbReference>
<dbReference type="Gene3D" id="3.30.360.10">
    <property type="entry name" value="Dihydrodipicolinate Reductase, domain 2"/>
    <property type="match status" value="1"/>
</dbReference>
<dbReference type="EMBL" id="CP036278">
    <property type="protein sequence ID" value="QDU55604.1"/>
    <property type="molecule type" value="Genomic_DNA"/>
</dbReference>
<dbReference type="InterPro" id="IPR055170">
    <property type="entry name" value="GFO_IDH_MocA-like_dom"/>
</dbReference>
<dbReference type="InterPro" id="IPR006311">
    <property type="entry name" value="TAT_signal"/>
</dbReference>
<reference evidence="3 4" key="1">
    <citation type="submission" date="2019-02" db="EMBL/GenBank/DDBJ databases">
        <title>Deep-cultivation of Planctomycetes and their phenomic and genomic characterization uncovers novel biology.</title>
        <authorList>
            <person name="Wiegand S."/>
            <person name="Jogler M."/>
            <person name="Boedeker C."/>
            <person name="Pinto D."/>
            <person name="Vollmers J."/>
            <person name="Rivas-Marin E."/>
            <person name="Kohn T."/>
            <person name="Peeters S.H."/>
            <person name="Heuer A."/>
            <person name="Rast P."/>
            <person name="Oberbeckmann S."/>
            <person name="Bunk B."/>
            <person name="Jeske O."/>
            <person name="Meyerdierks A."/>
            <person name="Storesund J.E."/>
            <person name="Kallscheuer N."/>
            <person name="Luecker S."/>
            <person name="Lage O.M."/>
            <person name="Pohl T."/>
            <person name="Merkel B.J."/>
            <person name="Hornburger P."/>
            <person name="Mueller R.-W."/>
            <person name="Bruemmer F."/>
            <person name="Labrenz M."/>
            <person name="Spormann A.M."/>
            <person name="Op den Camp H."/>
            <person name="Overmann J."/>
            <person name="Amann R."/>
            <person name="Jetten M.S.M."/>
            <person name="Mascher T."/>
            <person name="Medema M.H."/>
            <person name="Devos D.P."/>
            <person name="Kaster A.-K."/>
            <person name="Ovreas L."/>
            <person name="Rohde M."/>
            <person name="Galperin M.Y."/>
            <person name="Jogler C."/>
        </authorList>
    </citation>
    <scope>NUCLEOTIDE SEQUENCE [LARGE SCALE GENOMIC DNA]</scope>
    <source>
        <strain evidence="3 4">Pan181</strain>
    </source>
</reference>
<evidence type="ECO:0000259" key="2">
    <source>
        <dbReference type="Pfam" id="PF22725"/>
    </source>
</evidence>
<dbReference type="EC" id="1.-.-.-" evidence="3"/>
<sequence length="441" mass="49176">MSDSSSNPSPNSRRDFLKHSAIAGSALAAMTVPQYAHAAGTDETLRVGLIGCGGRGRGAAIDALMADKNARLVALGDAFMDRAEGALTDFTANAEVSDRVDVTKETMYDGFDNFKKVIDSVDVVVLATPPHFRPEHLRYAVEAGKHCFVEKPVAVDAPGVKHVQESCKIAAEKGLSIVSGLCWRYDHAVRATMQQILEEKAIGDIVAIESKYNAGTLWHRGDNPEWSRMEYQVRNWLYYTWLSGDHIAEQAIHSLDKCAWMLGDEAPISAMGIGGRQQRTDPKWGHIFDHFTVFFEFPNGKHVYFTCRQQDNTDTFVDERVLGTNGQAEVLKNVVYDNNGKRTWRYRGDRPSMYRVEHQEFFKSIRDGKPIANGDYMCNSTMLAIMGRMACYTGKTLTWEDCINDTNRLGPTTYDWVDLPEPPVAIPGRTQLGDLASVYQG</sequence>
<dbReference type="InterPro" id="IPR050463">
    <property type="entry name" value="Gfo/Idh/MocA_oxidrdct_glycsds"/>
</dbReference>